<keyword evidence="6" id="KW-0732">Signal</keyword>
<evidence type="ECO:0000259" key="7">
    <source>
        <dbReference type="PROSITE" id="PS51123"/>
    </source>
</evidence>
<comment type="subcellular location">
    <subcellularLocation>
        <location evidence="1">Cell outer membrane</location>
    </subcellularLocation>
</comment>
<dbReference type="Proteomes" id="UP000475385">
    <property type="component" value="Unassembled WGS sequence"/>
</dbReference>
<dbReference type="EMBL" id="JAAIKB010000005">
    <property type="protein sequence ID" value="NGM21266.1"/>
    <property type="molecule type" value="Genomic_DNA"/>
</dbReference>
<dbReference type="AlphaFoldDB" id="A0A6M1LLR7"/>
<dbReference type="InterPro" id="IPR036737">
    <property type="entry name" value="OmpA-like_sf"/>
</dbReference>
<evidence type="ECO:0000256" key="6">
    <source>
        <dbReference type="SAM" id="SignalP"/>
    </source>
</evidence>
<dbReference type="PANTHER" id="PTHR30329">
    <property type="entry name" value="STATOR ELEMENT OF FLAGELLAR MOTOR COMPLEX"/>
    <property type="match status" value="1"/>
</dbReference>
<sequence>MRLLLLLAALLLSAPALAQPRPAPDVAGGRDHPLVGRYEGSFIRHYRARDYDEFRMINRPVFGRDTRETGSRVNDRNSTPVAGRAFRLRYEGPEGRSPLEVMRNHQEKLAANGFETLFACRAQECGDRSDFWFAVVEGVQGPGPGLAPGWENQLYTLARLTRPEGDVHVAILAVAQGQRTQVLVDVVESRPMQGGRITFVDASAMQQAVERTGRVALYGIQFGFDSAEILPASRPTLEEIARFLRANPAMNVIVAGHTDGQGAFDYNVQLSTRRAQSVVAALTREWGIAAARLTPFGVGMAAPIASNDNDAGRQQNRRVEIVKR</sequence>
<dbReference type="SUPFAM" id="SSF103088">
    <property type="entry name" value="OmpA-like"/>
    <property type="match status" value="1"/>
</dbReference>
<evidence type="ECO:0000256" key="2">
    <source>
        <dbReference type="ARBA" id="ARBA00023136"/>
    </source>
</evidence>
<comment type="caution">
    <text evidence="8">The sequence shown here is derived from an EMBL/GenBank/DDBJ whole genome shotgun (WGS) entry which is preliminary data.</text>
</comment>
<dbReference type="PRINTS" id="PR01021">
    <property type="entry name" value="OMPADOMAIN"/>
</dbReference>
<evidence type="ECO:0000256" key="5">
    <source>
        <dbReference type="SAM" id="MobiDB-lite"/>
    </source>
</evidence>
<keyword evidence="3" id="KW-0998">Cell outer membrane</keyword>
<dbReference type="InterPro" id="IPR006665">
    <property type="entry name" value="OmpA-like"/>
</dbReference>
<evidence type="ECO:0000256" key="3">
    <source>
        <dbReference type="ARBA" id="ARBA00023237"/>
    </source>
</evidence>
<name>A0A6M1LLR7_9PROT</name>
<dbReference type="InterPro" id="IPR050330">
    <property type="entry name" value="Bact_OuterMem_StrucFunc"/>
</dbReference>
<organism evidence="8 9">
    <name type="scientific">Falsiroseomonas algicola</name>
    <dbReference type="NCBI Taxonomy" id="2716930"/>
    <lineage>
        <taxon>Bacteria</taxon>
        <taxon>Pseudomonadati</taxon>
        <taxon>Pseudomonadota</taxon>
        <taxon>Alphaproteobacteria</taxon>
        <taxon>Acetobacterales</taxon>
        <taxon>Roseomonadaceae</taxon>
        <taxon>Falsiroseomonas</taxon>
    </lineage>
</organism>
<keyword evidence="9" id="KW-1185">Reference proteome</keyword>
<evidence type="ECO:0000256" key="4">
    <source>
        <dbReference type="PROSITE-ProRule" id="PRU00473"/>
    </source>
</evidence>
<feature type="chain" id="PRO_5027050901" evidence="6">
    <location>
        <begin position="19"/>
        <end position="324"/>
    </location>
</feature>
<dbReference type="RefSeq" id="WP_164695165.1">
    <property type="nucleotide sequence ID" value="NZ_JAAIKB010000005.1"/>
</dbReference>
<proteinExistence type="predicted"/>
<dbReference type="PANTHER" id="PTHR30329:SF21">
    <property type="entry name" value="LIPOPROTEIN YIAD-RELATED"/>
    <property type="match status" value="1"/>
</dbReference>
<dbReference type="CDD" id="cd07185">
    <property type="entry name" value="OmpA_C-like"/>
    <property type="match status" value="1"/>
</dbReference>
<keyword evidence="2 4" id="KW-0472">Membrane</keyword>
<reference evidence="8 9" key="1">
    <citation type="submission" date="2020-02" db="EMBL/GenBank/DDBJ databases">
        <authorList>
            <person name="Kim H.M."/>
            <person name="Jeon C.O."/>
        </authorList>
    </citation>
    <scope>NUCLEOTIDE SEQUENCE [LARGE SCALE GENOMIC DNA]</scope>
    <source>
        <strain evidence="8 9">PeD5</strain>
    </source>
</reference>
<evidence type="ECO:0000313" key="9">
    <source>
        <dbReference type="Proteomes" id="UP000475385"/>
    </source>
</evidence>
<evidence type="ECO:0000313" key="8">
    <source>
        <dbReference type="EMBL" id="NGM21266.1"/>
    </source>
</evidence>
<feature type="signal peptide" evidence="6">
    <location>
        <begin position="1"/>
        <end position="18"/>
    </location>
</feature>
<protein>
    <submittedName>
        <fullName evidence="8">DUF4892 domain-containing protein</fullName>
    </submittedName>
</protein>
<dbReference type="InterPro" id="IPR006664">
    <property type="entry name" value="OMP_bac"/>
</dbReference>
<dbReference type="PROSITE" id="PS51123">
    <property type="entry name" value="OMPA_2"/>
    <property type="match status" value="1"/>
</dbReference>
<gene>
    <name evidence="8" type="ORF">G3576_14680</name>
</gene>
<dbReference type="Gene3D" id="3.30.1330.60">
    <property type="entry name" value="OmpA-like domain"/>
    <property type="match status" value="1"/>
</dbReference>
<dbReference type="InterPro" id="IPR032608">
    <property type="entry name" value="DUF4892"/>
</dbReference>
<dbReference type="GO" id="GO:0009279">
    <property type="term" value="C:cell outer membrane"/>
    <property type="evidence" value="ECO:0007669"/>
    <property type="project" value="UniProtKB-SubCell"/>
</dbReference>
<evidence type="ECO:0000256" key="1">
    <source>
        <dbReference type="ARBA" id="ARBA00004442"/>
    </source>
</evidence>
<feature type="domain" description="OmpA-like" evidence="7">
    <location>
        <begin position="209"/>
        <end position="324"/>
    </location>
</feature>
<accession>A0A6M1LLR7</accession>
<dbReference type="Pfam" id="PF00691">
    <property type="entry name" value="OmpA"/>
    <property type="match status" value="1"/>
</dbReference>
<dbReference type="Pfam" id="PF16234">
    <property type="entry name" value="DUF4892"/>
    <property type="match status" value="1"/>
</dbReference>
<feature type="region of interest" description="Disordered" evidence="5">
    <location>
        <begin position="305"/>
        <end position="324"/>
    </location>
</feature>
<reference evidence="8 9" key="2">
    <citation type="submission" date="2020-03" db="EMBL/GenBank/DDBJ databases">
        <title>Roseomonas stagni sp. nov., isolated from pond water in Japan.</title>
        <authorList>
            <person name="Furuhata K."/>
            <person name="Miyamoto H."/>
            <person name="Goto K."/>
        </authorList>
    </citation>
    <scope>NUCLEOTIDE SEQUENCE [LARGE SCALE GENOMIC DNA]</scope>
    <source>
        <strain evidence="8 9">PeD5</strain>
    </source>
</reference>